<dbReference type="Proteomes" id="UP000503349">
    <property type="component" value="Chromosome 9"/>
</dbReference>
<name>A0A6G1PVS7_CHAAH</name>
<evidence type="ECO:0000313" key="3">
    <source>
        <dbReference type="Proteomes" id="UP000503349"/>
    </source>
</evidence>
<organism evidence="2 3">
    <name type="scientific">Channa argus</name>
    <name type="common">Northern snakehead</name>
    <name type="synonym">Ophicephalus argus</name>
    <dbReference type="NCBI Taxonomy" id="215402"/>
    <lineage>
        <taxon>Eukaryota</taxon>
        <taxon>Metazoa</taxon>
        <taxon>Chordata</taxon>
        <taxon>Craniata</taxon>
        <taxon>Vertebrata</taxon>
        <taxon>Euteleostomi</taxon>
        <taxon>Actinopterygii</taxon>
        <taxon>Neopterygii</taxon>
        <taxon>Teleostei</taxon>
        <taxon>Neoteleostei</taxon>
        <taxon>Acanthomorphata</taxon>
        <taxon>Anabantaria</taxon>
        <taxon>Anabantiformes</taxon>
        <taxon>Channoidei</taxon>
        <taxon>Channidae</taxon>
        <taxon>Channa</taxon>
    </lineage>
</organism>
<dbReference type="EMBL" id="CM015720">
    <property type="protein sequence ID" value="KAF3694244.1"/>
    <property type="molecule type" value="Genomic_DNA"/>
</dbReference>
<feature type="transmembrane region" description="Helical" evidence="1">
    <location>
        <begin position="95"/>
        <end position="116"/>
    </location>
</feature>
<reference evidence="3" key="2">
    <citation type="submission" date="2019-02" db="EMBL/GenBank/DDBJ databases">
        <title>Opniocepnalus argus Var Kimnra genome.</title>
        <authorList>
            <person name="Zhou C."/>
            <person name="Xiao S."/>
        </authorList>
    </citation>
    <scope>NUCLEOTIDE SEQUENCE [LARGE SCALE GENOMIC DNA]</scope>
</reference>
<gene>
    <name evidence="2" type="ORF">EXN66_Car009920</name>
</gene>
<sequence length="222" mass="24829">MSLCSPQWLVQNEGASEGLFALCTVYKSFSSCTAFAAWLGKHPLCCEAIFHSFILDSQNCSYSLSWMFLSASCLLSLTALLTVRPALSRGRKAIAALLLNTTSVVLCASSLINFLVSVEEHKPELQQQLGWSFYICCATLFYASVVTMLLGVIHGKKQRQLLCNLLPVILTKHRACSESSKNNCDHFASTIIKLMFEKPLDKMGFCIVFMYCQYFFILTRLN</sequence>
<feature type="transmembrane region" description="Helical" evidence="1">
    <location>
        <begin position="131"/>
        <end position="153"/>
    </location>
</feature>
<proteinExistence type="predicted"/>
<keyword evidence="1" id="KW-0472">Membrane</keyword>
<feature type="transmembrane region" description="Helical" evidence="1">
    <location>
        <begin position="64"/>
        <end position="83"/>
    </location>
</feature>
<keyword evidence="1" id="KW-1133">Transmembrane helix</keyword>
<accession>A0A6G1PVS7</accession>
<keyword evidence="1" id="KW-0812">Transmembrane</keyword>
<protein>
    <submittedName>
        <fullName evidence="2">Uncharacterized protein</fullName>
    </submittedName>
</protein>
<evidence type="ECO:0000256" key="1">
    <source>
        <dbReference type="SAM" id="Phobius"/>
    </source>
</evidence>
<reference evidence="2 3" key="1">
    <citation type="submission" date="2019-02" db="EMBL/GenBank/DDBJ databases">
        <title>Opniocepnalus argus genome.</title>
        <authorList>
            <person name="Zhou C."/>
            <person name="Xiao S."/>
        </authorList>
    </citation>
    <scope>NUCLEOTIDE SEQUENCE [LARGE SCALE GENOMIC DNA]</scope>
    <source>
        <strain evidence="2">OARG1902GOOAL</strain>
        <tissue evidence="2">Muscle</tissue>
    </source>
</reference>
<dbReference type="AlphaFoldDB" id="A0A6G1PVS7"/>
<keyword evidence="3" id="KW-1185">Reference proteome</keyword>
<evidence type="ECO:0000313" key="2">
    <source>
        <dbReference type="EMBL" id="KAF3694244.1"/>
    </source>
</evidence>